<comment type="caution">
    <text evidence="2">The sequence shown here is derived from an EMBL/GenBank/DDBJ whole genome shotgun (WGS) entry which is preliminary data.</text>
</comment>
<gene>
    <name evidence="2" type="ORF">G7Z17_g11265</name>
</gene>
<dbReference type="Proteomes" id="UP000722485">
    <property type="component" value="Unassembled WGS sequence"/>
</dbReference>
<dbReference type="InterPro" id="IPR010730">
    <property type="entry name" value="HET"/>
</dbReference>
<sequence length="735" mass="81656">MFCEDCLNVGKHPALLTDDLDYTLKPSLTEFRKSAADGCTLCEILLRHLDDVVARDPKRQLVEGSIKVKAWPYPECSGELMLQVSPNNKALSQEDFSFVVTISPTDPASEDSRTIYRCIEPHSGSQACMKRIAKLLETCERDHPQCISLVQDAHLPTRVLDLGSLPPDQVRVFESKGKVKAPYVTLSHCWGKFDPSKLILNQGNLAELTTQLAYGRLAPVFRDAVDLTRNLGIRYLWIDALCIIQDSKSDWAVESLLMGSVYAHATLNIAASSSPDSNTPFLRPRKFIPDVQLPFISIQTGKQGTISLPLNEFHYGNRSMYPYNKPSQIVASSSPATIQEAWSTLAEHWYKSLNEFGLRHLTYADDALPAMSAIAEHFGTLTKDSYLAGIWKSDLHRGLLWHVTELTKKEAVRSSVAPSWSWASLFRESGTFLSSVVISASRYRVTSAIDAQLLDAELDPMHGNTMGQMRRAALRMRGLTKMIVLDSKPDQGFNTLVYKPTSQQFELSVSLDDDFFFASCSQTFQGPVELLALFLSQWNHDHHYRDVVLSGLLLAPATNATSHGAFTRCGTFEIRPGPRDEGELAELRQKPLAMVNAFPGVVYGVYSLTPMFHEDLVLLNKFPNPIAPRSDQRSEMHIWRFKLPAVPLIFVARCACLDPNGPVTIADEWAWSAQSSCGRGCLQSPDSTGLDLYVSKLSSGISTAISLYTSYCDHFNADRAVTETAQSQETVVVMA</sequence>
<dbReference type="EMBL" id="JAANBB010000413">
    <property type="protein sequence ID" value="KAF7542797.1"/>
    <property type="molecule type" value="Genomic_DNA"/>
</dbReference>
<evidence type="ECO:0000259" key="1">
    <source>
        <dbReference type="Pfam" id="PF06985"/>
    </source>
</evidence>
<dbReference type="PANTHER" id="PTHR33112:SF16">
    <property type="entry name" value="HETEROKARYON INCOMPATIBILITY DOMAIN-CONTAINING PROTEIN"/>
    <property type="match status" value="1"/>
</dbReference>
<dbReference type="Pfam" id="PF06985">
    <property type="entry name" value="HET"/>
    <property type="match status" value="1"/>
</dbReference>
<dbReference type="AlphaFoldDB" id="A0A9P5GW64"/>
<proteinExistence type="predicted"/>
<keyword evidence="3" id="KW-1185">Reference proteome</keyword>
<name>A0A9P5GW64_9HYPO</name>
<protein>
    <recommendedName>
        <fullName evidence="1">Heterokaryon incompatibility domain-containing protein</fullName>
    </recommendedName>
</protein>
<accession>A0A9P5GW64</accession>
<dbReference type="OrthoDB" id="5104619at2759"/>
<dbReference type="PANTHER" id="PTHR33112">
    <property type="entry name" value="DOMAIN PROTEIN, PUTATIVE-RELATED"/>
    <property type="match status" value="1"/>
</dbReference>
<evidence type="ECO:0000313" key="3">
    <source>
        <dbReference type="Proteomes" id="UP000722485"/>
    </source>
</evidence>
<organism evidence="2 3">
    <name type="scientific">Cylindrodendrum hubeiense</name>
    <dbReference type="NCBI Taxonomy" id="595255"/>
    <lineage>
        <taxon>Eukaryota</taxon>
        <taxon>Fungi</taxon>
        <taxon>Dikarya</taxon>
        <taxon>Ascomycota</taxon>
        <taxon>Pezizomycotina</taxon>
        <taxon>Sordariomycetes</taxon>
        <taxon>Hypocreomycetidae</taxon>
        <taxon>Hypocreales</taxon>
        <taxon>Nectriaceae</taxon>
        <taxon>Cylindrodendrum</taxon>
    </lineage>
</organism>
<feature type="domain" description="Heterokaryon incompatibility" evidence="1">
    <location>
        <begin position="183"/>
        <end position="285"/>
    </location>
</feature>
<reference evidence="2" key="1">
    <citation type="submission" date="2020-03" db="EMBL/GenBank/DDBJ databases">
        <title>Draft Genome Sequence of Cylindrodendrum hubeiense.</title>
        <authorList>
            <person name="Buettner E."/>
            <person name="Kellner H."/>
        </authorList>
    </citation>
    <scope>NUCLEOTIDE SEQUENCE</scope>
    <source>
        <strain evidence="2">IHI 201604</strain>
    </source>
</reference>
<evidence type="ECO:0000313" key="2">
    <source>
        <dbReference type="EMBL" id="KAF7542797.1"/>
    </source>
</evidence>